<evidence type="ECO:0000259" key="3">
    <source>
        <dbReference type="PROSITE" id="PS50977"/>
    </source>
</evidence>
<dbReference type="AlphaFoldDB" id="F0T822"/>
<dbReference type="EMBL" id="CP002551">
    <property type="protein sequence ID" value="ADZ09648.1"/>
    <property type="molecule type" value="Genomic_DNA"/>
</dbReference>
<dbReference type="eggNOG" id="arCOG02645">
    <property type="taxonomic scope" value="Archaea"/>
</dbReference>
<reference evidence="4 5" key="2">
    <citation type="journal article" date="2014" name="Int. J. Syst. Evol. Microbiol.">
        <title>Methanobacterium paludis sp. nov. and a novel strain of Methanobacterium lacus isolated from northern peatlands.</title>
        <authorList>
            <person name="Cadillo-Quiroz H."/>
            <person name="Brauer S.L."/>
            <person name="Goodson N."/>
            <person name="Yavitt J.B."/>
            <person name="Zinder S.H."/>
        </authorList>
    </citation>
    <scope>NUCLEOTIDE SEQUENCE [LARGE SCALE GENOMIC DNA]</scope>
    <source>
        <strain evidence="4 5">AL-21</strain>
    </source>
</reference>
<dbReference type="Proteomes" id="UP000007490">
    <property type="component" value="Chromosome"/>
</dbReference>
<reference evidence="5" key="1">
    <citation type="submission" date="2011-02" db="EMBL/GenBank/DDBJ databases">
        <title>Complete sequence of Methanobacterium sp. AL-21.</title>
        <authorList>
            <consortium name="US DOE Joint Genome Institute"/>
            <person name="Lucas S."/>
            <person name="Copeland A."/>
            <person name="Lapidus A."/>
            <person name="Cheng J.-F."/>
            <person name="Goodwin L."/>
            <person name="Pitluck S."/>
            <person name="Chertkov O."/>
            <person name="Detter J.C."/>
            <person name="Han C."/>
            <person name="Tapia R."/>
            <person name="Land M."/>
            <person name="Hauser L."/>
            <person name="Kyrpides N."/>
            <person name="Ivanova N."/>
            <person name="Mikhailova N."/>
            <person name="Pagani I."/>
            <person name="Cadillo-Quiroz H."/>
            <person name="Imachi H."/>
            <person name="Zinder S."/>
            <person name="Liu W."/>
            <person name="Woyke T."/>
        </authorList>
    </citation>
    <scope>NUCLEOTIDE SEQUENCE [LARGE SCALE GENOMIC DNA]</scope>
    <source>
        <strain evidence="5">AL-21</strain>
    </source>
</reference>
<dbReference type="InterPro" id="IPR023772">
    <property type="entry name" value="DNA-bd_HTH_TetR-type_CS"/>
</dbReference>
<protein>
    <submittedName>
        <fullName evidence="4">Transcriptional regulator, TetR family</fullName>
    </submittedName>
</protein>
<dbReference type="PROSITE" id="PS50977">
    <property type="entry name" value="HTH_TETR_2"/>
    <property type="match status" value="1"/>
</dbReference>
<organism evidence="4 5">
    <name type="scientific">Methanobacterium lacus (strain AL-21)</name>
    <dbReference type="NCBI Taxonomy" id="877455"/>
    <lineage>
        <taxon>Archaea</taxon>
        <taxon>Methanobacteriati</taxon>
        <taxon>Methanobacteriota</taxon>
        <taxon>Methanomada group</taxon>
        <taxon>Methanobacteria</taxon>
        <taxon>Methanobacteriales</taxon>
        <taxon>Methanobacteriaceae</taxon>
        <taxon>Methanobacterium</taxon>
    </lineage>
</organism>
<sequence length="183" mass="21178">MDAKDKKNRILDAALKLFNDKGIDNTSTSLISKEAGVATGTLYIYFETKVDLITELGKSIQEESLESFRDLIGSSAGHSSLKKYWLDKVEWGVNNPDKHKFMLQFKSSPYNKNIELKIPDHEEKLTNFIKNGIEAKVLKDLSPKYVSKFFSNHVTFTVEYIIHTNTRERERFFETFYDGIKHE</sequence>
<dbReference type="OrthoDB" id="135877at2157"/>
<dbReference type="STRING" id="877455.Metbo_1409"/>
<name>F0T822_METLA</name>
<evidence type="ECO:0000256" key="2">
    <source>
        <dbReference type="PROSITE-ProRule" id="PRU00335"/>
    </source>
</evidence>
<keyword evidence="1 2" id="KW-0238">DNA-binding</keyword>
<dbReference type="PANTHER" id="PTHR43479">
    <property type="entry name" value="ACREF/ENVCD OPERON REPRESSOR-RELATED"/>
    <property type="match status" value="1"/>
</dbReference>
<dbReference type="GO" id="GO:0003677">
    <property type="term" value="F:DNA binding"/>
    <property type="evidence" value="ECO:0007669"/>
    <property type="project" value="UniProtKB-UniRule"/>
</dbReference>
<dbReference type="SUPFAM" id="SSF46689">
    <property type="entry name" value="Homeodomain-like"/>
    <property type="match status" value="1"/>
</dbReference>
<accession>F0T822</accession>
<feature type="DNA-binding region" description="H-T-H motif" evidence="2">
    <location>
        <begin position="27"/>
        <end position="46"/>
    </location>
</feature>
<keyword evidence="5" id="KW-1185">Reference proteome</keyword>
<dbReference type="InterPro" id="IPR001647">
    <property type="entry name" value="HTH_TetR"/>
</dbReference>
<dbReference type="HOGENOM" id="CLU_069356_12_9_2"/>
<dbReference type="Pfam" id="PF00440">
    <property type="entry name" value="TetR_N"/>
    <property type="match status" value="1"/>
</dbReference>
<dbReference type="GeneID" id="10277860"/>
<dbReference type="PANTHER" id="PTHR43479:SF11">
    <property type="entry name" value="ACREF_ENVCD OPERON REPRESSOR-RELATED"/>
    <property type="match status" value="1"/>
</dbReference>
<dbReference type="InterPro" id="IPR009057">
    <property type="entry name" value="Homeodomain-like_sf"/>
</dbReference>
<gene>
    <name evidence="4" type="ordered locus">Metbo_1409</name>
</gene>
<dbReference type="PRINTS" id="PR00455">
    <property type="entry name" value="HTHTETR"/>
</dbReference>
<feature type="domain" description="HTH tetR-type" evidence="3">
    <location>
        <begin position="4"/>
        <end position="64"/>
    </location>
</feature>
<proteinExistence type="predicted"/>
<evidence type="ECO:0000313" key="5">
    <source>
        <dbReference type="Proteomes" id="UP000007490"/>
    </source>
</evidence>
<dbReference type="RefSeq" id="WP_013644999.1">
    <property type="nucleotide sequence ID" value="NC_015216.1"/>
</dbReference>
<dbReference type="KEGG" id="mel:Metbo_1409"/>
<evidence type="ECO:0000313" key="4">
    <source>
        <dbReference type="EMBL" id="ADZ09648.1"/>
    </source>
</evidence>
<dbReference type="InterPro" id="IPR050624">
    <property type="entry name" value="HTH-type_Tx_Regulator"/>
</dbReference>
<dbReference type="PROSITE" id="PS01081">
    <property type="entry name" value="HTH_TETR_1"/>
    <property type="match status" value="1"/>
</dbReference>
<dbReference type="Gene3D" id="1.10.357.10">
    <property type="entry name" value="Tetracycline Repressor, domain 2"/>
    <property type="match status" value="1"/>
</dbReference>
<evidence type="ECO:0000256" key="1">
    <source>
        <dbReference type="ARBA" id="ARBA00023125"/>
    </source>
</evidence>